<name>A0A644UGA1_9ZZZZ</name>
<dbReference type="GO" id="GO:0006508">
    <property type="term" value="P:proteolysis"/>
    <property type="evidence" value="ECO:0007669"/>
    <property type="project" value="InterPro"/>
</dbReference>
<dbReference type="Pfam" id="PF08126">
    <property type="entry name" value="Propeptide_C25"/>
    <property type="match status" value="1"/>
</dbReference>
<dbReference type="GO" id="GO:0004197">
    <property type="term" value="F:cysteine-type endopeptidase activity"/>
    <property type="evidence" value="ECO:0007669"/>
    <property type="project" value="InterPro"/>
</dbReference>
<dbReference type="InterPro" id="IPR012600">
    <property type="entry name" value="Propeptide_C25"/>
</dbReference>
<dbReference type="InterPro" id="IPR026444">
    <property type="entry name" value="Secre_tail"/>
</dbReference>
<comment type="caution">
    <text evidence="5">The sequence shown here is derived from an EMBL/GenBank/DDBJ whole genome shotgun (WGS) entry which is preliminary data.</text>
</comment>
<dbReference type="Gene3D" id="3.40.50.1460">
    <property type="match status" value="1"/>
</dbReference>
<dbReference type="InterPro" id="IPR029030">
    <property type="entry name" value="Caspase-like_dom_sf"/>
</dbReference>
<evidence type="ECO:0008006" key="6">
    <source>
        <dbReference type="Google" id="ProtNLM"/>
    </source>
</evidence>
<feature type="domain" description="Gingipain" evidence="2">
    <location>
        <begin position="260"/>
        <end position="609"/>
    </location>
</feature>
<organism evidence="5">
    <name type="scientific">bioreactor metagenome</name>
    <dbReference type="NCBI Taxonomy" id="1076179"/>
    <lineage>
        <taxon>unclassified sequences</taxon>
        <taxon>metagenomes</taxon>
        <taxon>ecological metagenomes</taxon>
    </lineage>
</organism>
<dbReference type="SUPFAM" id="SSF52129">
    <property type="entry name" value="Caspase-like"/>
    <property type="match status" value="1"/>
</dbReference>
<dbReference type="InterPro" id="IPR038490">
    <property type="entry name" value="Gingipain_propep_sf"/>
</dbReference>
<dbReference type="GO" id="GO:0046872">
    <property type="term" value="F:metal ion binding"/>
    <property type="evidence" value="ECO:0007669"/>
    <property type="project" value="UniProtKB-KW"/>
</dbReference>
<dbReference type="EMBL" id="VSSQ01000112">
    <property type="protein sequence ID" value="MPL78015.1"/>
    <property type="molecule type" value="Genomic_DNA"/>
</dbReference>
<dbReference type="InterPro" id="IPR001769">
    <property type="entry name" value="Gingipain"/>
</dbReference>
<dbReference type="InterPro" id="IPR029031">
    <property type="entry name" value="Gingipain_N_sf"/>
</dbReference>
<dbReference type="Pfam" id="PF01364">
    <property type="entry name" value="Peptidase_C25"/>
    <property type="match status" value="1"/>
</dbReference>
<feature type="domain" description="Secretion system C-terminal sorting" evidence="4">
    <location>
        <begin position="1238"/>
        <end position="1314"/>
    </location>
</feature>
<reference evidence="5" key="1">
    <citation type="submission" date="2019-08" db="EMBL/GenBank/DDBJ databases">
        <authorList>
            <person name="Kucharzyk K."/>
            <person name="Murdoch R.W."/>
            <person name="Higgins S."/>
            <person name="Loffler F."/>
        </authorList>
    </citation>
    <scope>NUCLEOTIDE SEQUENCE</scope>
</reference>
<dbReference type="Pfam" id="PF18962">
    <property type="entry name" value="Por_Secre_tail"/>
    <property type="match status" value="1"/>
</dbReference>
<dbReference type="InterPro" id="IPR013783">
    <property type="entry name" value="Ig-like_fold"/>
</dbReference>
<dbReference type="GO" id="GO:0005576">
    <property type="term" value="C:extracellular region"/>
    <property type="evidence" value="ECO:0007669"/>
    <property type="project" value="UniProtKB-SubCell"/>
</dbReference>
<feature type="domain" description="Gingipain propeptide" evidence="3">
    <location>
        <begin position="59"/>
        <end position="218"/>
    </location>
</feature>
<dbReference type="Gene3D" id="2.60.40.10">
    <property type="entry name" value="Immunoglobulins"/>
    <property type="match status" value="1"/>
</dbReference>
<evidence type="ECO:0000256" key="1">
    <source>
        <dbReference type="ARBA" id="ARBA00022729"/>
    </source>
</evidence>
<evidence type="ECO:0000259" key="3">
    <source>
        <dbReference type="Pfam" id="PF08126"/>
    </source>
</evidence>
<dbReference type="NCBIfam" id="TIGR04183">
    <property type="entry name" value="Por_Secre_tail"/>
    <property type="match status" value="1"/>
</dbReference>
<evidence type="ECO:0000259" key="2">
    <source>
        <dbReference type="Pfam" id="PF01364"/>
    </source>
</evidence>
<proteinExistence type="predicted"/>
<sequence length="1317" mass="143975">MNGITFFNFKFMKKSLQQLLSTGLLAVILLTGQFSFAQVVLNATRANGITLEENAFQGIRVKNSFSSFDFFDVNTDEGLFTEISANGYTFTWEEGSPKLPVMRRLIEIPAGAVPEVRVISYDVREYSLSDFGIFHPLMPTQPGVAKSHQGRIDFVINRDAYQKNNFQKNTLARVEEIGTMRNTRVARLEIAPVEYNPVQGTIRVYDNVVVDIQFAGADYAAATELYSKTRSPFYSGFSFLNPLPKGSSQRENLTRYPVKMVIVSDPMFQATLQPYIQWKTRKGFTMIEAYTNDPAVGTTTASIKSYLQNLYNSATPDDPAPSFVLFVGDVAQIPAYSQGGHVTDLYYCEYTNDILPEVYYGRFSATSVAQLQPQIDKTLMYEQYLFPDPSFLGESLMVSGVDGSYAAIHGNGQINYGTSTYFNEAHGINSHTYLYPASGSASSAIIQNVSDGVAYGNYTAHGGSSGWSDPSFEISDIPGLQNYGKYPLLVGNCCLTSTYNTNCFGEELLRAQDKGAIGYIGASNSTYWDEDFYFGVGVGPIVLNPTYESTTLGSYDRAFHDHGEAFEDWFTTQSQMFFAGNLAVTESGSSRITYYWQIYCLMGDPSLMVYFGVPEPMNVTYEALMPLQSDAFTVNAEPYAYVAISKDGVLYGSALADETGVAVVALDPISVPGNADVIVTAQNKQPYIGTVLVASPEGPYVLLQSQVVNDLNGNNNQLPEYNESFGFNMELKNVGNSAAENLTVTLTTSSPYVEVKEGSETWPDIGPGETISLEYAFEVVTSMWLPDQHPAVFELTITDGVETWFTSFTTKLNAPLLAAGDLIIDDFMQGTGNGNRRLDPGENVVLSIPVNNQGHCAAPQALSHLFTESEWLDIDLIQYQIGDIETGATRNAVYQVAVSPDIPLGTTVDLYFTNAAGVYNSTRIYNPKVGLIIEDFETGDFSAYPWNNTSSLPWTITTTSVNGGTYAARSGAIGHNASTTLQITMNVQSNDEISFARRVSSESGYDFLKFYIDNSEKGSWSGNEQWATVSYPVTPGQHTFKWTYSKDGSATGGSDAVFIDDINFPSSNGSGQGTALAVKAFAYPSSFCGAGEANLFAFVANASGQVQYNWSPAGLLSSPDAFNPVAVFSESTDFIVNIVNLLYAASDTLQIPVFDIPPTPTIEQFSAQLISSAPEGNQWYNSQGIIEGAVNQIYEPLVADYYHVIVTSAAGCISAPSEEFYFSGVGVESFKAAGEMTVYPVPFRNQLNISFNLPKAGQTKISLLNLLGQEIQTITEGTLNQGNHSLVFYPYGLKPGIYFLKLQANDKTSVRKVVFSE</sequence>
<keyword evidence="1" id="KW-0732">Signal</keyword>
<evidence type="ECO:0000313" key="5">
    <source>
        <dbReference type="EMBL" id="MPL78015.1"/>
    </source>
</evidence>
<dbReference type="Gene3D" id="2.60.40.3800">
    <property type="match status" value="1"/>
</dbReference>
<dbReference type="Gene3D" id="3.40.50.10390">
    <property type="entry name" value="Gingipain r, domain 1"/>
    <property type="match status" value="1"/>
</dbReference>
<accession>A0A644UGA1</accession>
<gene>
    <name evidence="5" type="ORF">SDC9_23876</name>
</gene>
<evidence type="ECO:0000259" key="4">
    <source>
        <dbReference type="Pfam" id="PF18962"/>
    </source>
</evidence>
<protein>
    <recommendedName>
        <fullName evidence="6">Gingipain R2</fullName>
    </recommendedName>
</protein>